<proteinExistence type="predicted"/>
<dbReference type="EMBL" id="DWVZ01000096">
    <property type="protein sequence ID" value="HJC63392.1"/>
    <property type="molecule type" value="Genomic_DNA"/>
</dbReference>
<evidence type="ECO:0000256" key="1">
    <source>
        <dbReference type="SAM" id="Phobius"/>
    </source>
</evidence>
<evidence type="ECO:0000313" key="3">
    <source>
        <dbReference type="Proteomes" id="UP000823886"/>
    </source>
</evidence>
<dbReference type="AlphaFoldDB" id="A0A9D2PPE3"/>
<evidence type="ECO:0000313" key="2">
    <source>
        <dbReference type="EMBL" id="HJC63392.1"/>
    </source>
</evidence>
<dbReference type="Proteomes" id="UP000823886">
    <property type="component" value="Unassembled WGS sequence"/>
</dbReference>
<protein>
    <submittedName>
        <fullName evidence="2">Uncharacterized protein</fullName>
    </submittedName>
</protein>
<organism evidence="2 3">
    <name type="scientific">Candidatus Blautia merdavium</name>
    <dbReference type="NCBI Taxonomy" id="2838494"/>
    <lineage>
        <taxon>Bacteria</taxon>
        <taxon>Bacillati</taxon>
        <taxon>Bacillota</taxon>
        <taxon>Clostridia</taxon>
        <taxon>Lachnospirales</taxon>
        <taxon>Lachnospiraceae</taxon>
        <taxon>Blautia</taxon>
    </lineage>
</organism>
<accession>A0A9D2PPE3</accession>
<comment type="caution">
    <text evidence="2">The sequence shown here is derived from an EMBL/GenBank/DDBJ whole genome shotgun (WGS) entry which is preliminary data.</text>
</comment>
<reference evidence="2" key="2">
    <citation type="submission" date="2021-04" db="EMBL/GenBank/DDBJ databases">
        <authorList>
            <person name="Gilroy R."/>
        </authorList>
    </citation>
    <scope>NUCLEOTIDE SEQUENCE</scope>
    <source>
        <strain evidence="2">ChiBcec2-3848</strain>
    </source>
</reference>
<feature type="transmembrane region" description="Helical" evidence="1">
    <location>
        <begin position="60"/>
        <end position="81"/>
    </location>
</feature>
<keyword evidence="1" id="KW-0472">Membrane</keyword>
<sequence>MKRKNRTRTEVLLDIKTQADVKKILKTYKGAAEICIRYFGLGAGVCSLLYGAVHRPFERLAVELGILLLAAGILIPLALAVRSEKALKKQLGSDCMELEYKYYEDFMEIYSRFRKTVKLSRIEYDEIVKMKKKSFGIAVQLKNKGTYYMFLNEEQQKQAWNIMNP</sequence>
<keyword evidence="1" id="KW-1133">Transmembrane helix</keyword>
<reference evidence="2" key="1">
    <citation type="journal article" date="2021" name="PeerJ">
        <title>Extensive microbial diversity within the chicken gut microbiome revealed by metagenomics and culture.</title>
        <authorList>
            <person name="Gilroy R."/>
            <person name="Ravi A."/>
            <person name="Getino M."/>
            <person name="Pursley I."/>
            <person name="Horton D.L."/>
            <person name="Alikhan N.F."/>
            <person name="Baker D."/>
            <person name="Gharbi K."/>
            <person name="Hall N."/>
            <person name="Watson M."/>
            <person name="Adriaenssens E.M."/>
            <person name="Foster-Nyarko E."/>
            <person name="Jarju S."/>
            <person name="Secka A."/>
            <person name="Antonio M."/>
            <person name="Oren A."/>
            <person name="Chaudhuri R.R."/>
            <person name="La Ragione R."/>
            <person name="Hildebrand F."/>
            <person name="Pallen M.J."/>
        </authorList>
    </citation>
    <scope>NUCLEOTIDE SEQUENCE</scope>
    <source>
        <strain evidence="2">ChiBcec2-3848</strain>
    </source>
</reference>
<feature type="transmembrane region" description="Helical" evidence="1">
    <location>
        <begin position="35"/>
        <end position="54"/>
    </location>
</feature>
<gene>
    <name evidence="2" type="ORF">H9753_07225</name>
</gene>
<keyword evidence="1" id="KW-0812">Transmembrane</keyword>
<name>A0A9D2PPE3_9FIRM</name>